<feature type="region of interest" description="Disordered" evidence="1">
    <location>
        <begin position="1"/>
        <end position="36"/>
    </location>
</feature>
<keyword evidence="3" id="KW-1185">Reference proteome</keyword>
<evidence type="ECO:0000313" key="2">
    <source>
        <dbReference type="EMBL" id="GEE01448.1"/>
    </source>
</evidence>
<evidence type="ECO:0000256" key="1">
    <source>
        <dbReference type="SAM" id="MobiDB-lite"/>
    </source>
</evidence>
<gene>
    <name evidence="2" type="ORF">nbrc107696_18940</name>
</gene>
<organism evidence="2 3">
    <name type="scientific">Gordonia spumicola</name>
    <dbReference type="NCBI Taxonomy" id="589161"/>
    <lineage>
        <taxon>Bacteria</taxon>
        <taxon>Bacillati</taxon>
        <taxon>Actinomycetota</taxon>
        <taxon>Actinomycetes</taxon>
        <taxon>Mycobacteriales</taxon>
        <taxon>Gordoniaceae</taxon>
        <taxon>Gordonia</taxon>
    </lineage>
</organism>
<accession>A0A7I9V7T5</accession>
<sequence length="599" mass="65263">MAESTATASRAGWHAQHLQHGREAAGAKPSTSTRGERARILREAMRQLDDADAARQAKRNPSIVAADTHLNAAYVNDGNGGLRELTAVDGVEAVLDYGDGRIDAVKRKLADSTFETTTIVAWVPKSLLKEIPAYYPVFNKAGTEIGRRSRWVMPDDEAGRAAVSRWFAETHAHLTTDVLTGGHDAVHGVVWNFDESAVHVHWMADTFAPMVKSMAFDADGAAIDEGGAPVVKYGKPVTRAGLIELEVDLDGIDRVRSAPEIAAAAIGGIDDRGRLVDYDGQLLRSSVGAPVQASPHLRTEAQQMWGQSREVTEERTDPETGKTRRVQITGATKMHRYQEVYRRTMLAAGIDVEAEVNPRGTSLDKKAFGASEAEKLELANARSAVATKERDLARAGADLDEAMQLHQIDVHMDEEELSARDAETARAEAKAREALAETEASLARQRAAEDAQREALAEEETRARAEADQRLAAYEREQQAAIDERVEAALADLRAEVDDRRASMPPVPGWDPESVELAQSAAYVAAAKRWELTGGSTVHDQLMSMAAKSWRPSQRHPDLDSYLADTVASVRARGAEMTGRIGRSAPTHGLKRRDRELGD</sequence>
<feature type="compositionally biased region" description="Basic and acidic residues" evidence="1">
    <location>
        <begin position="310"/>
        <end position="322"/>
    </location>
</feature>
<comment type="caution">
    <text evidence="2">The sequence shown here is derived from an EMBL/GenBank/DDBJ whole genome shotgun (WGS) entry which is preliminary data.</text>
</comment>
<name>A0A7I9V7T5_9ACTN</name>
<protein>
    <submittedName>
        <fullName evidence="2">Uncharacterized protein</fullName>
    </submittedName>
</protein>
<dbReference type="AlphaFoldDB" id="A0A7I9V7T5"/>
<dbReference type="Proteomes" id="UP000444960">
    <property type="component" value="Unassembled WGS sequence"/>
</dbReference>
<dbReference type="OrthoDB" id="4377167at2"/>
<feature type="region of interest" description="Disordered" evidence="1">
    <location>
        <begin position="441"/>
        <end position="464"/>
    </location>
</feature>
<dbReference type="EMBL" id="BJOV01000003">
    <property type="protein sequence ID" value="GEE01448.1"/>
    <property type="molecule type" value="Genomic_DNA"/>
</dbReference>
<feature type="compositionally biased region" description="Basic and acidic residues" evidence="1">
    <location>
        <begin position="446"/>
        <end position="464"/>
    </location>
</feature>
<evidence type="ECO:0000313" key="3">
    <source>
        <dbReference type="Proteomes" id="UP000444960"/>
    </source>
</evidence>
<dbReference type="RefSeq" id="WP_161895242.1">
    <property type="nucleotide sequence ID" value="NZ_BJOV01000003.1"/>
</dbReference>
<proteinExistence type="predicted"/>
<feature type="region of interest" description="Disordered" evidence="1">
    <location>
        <begin position="289"/>
        <end position="323"/>
    </location>
</feature>
<reference evidence="3" key="1">
    <citation type="submission" date="2019-06" db="EMBL/GenBank/DDBJ databases">
        <title>Gordonia isolated from sludge of a wastewater treatment plant.</title>
        <authorList>
            <person name="Tamura T."/>
            <person name="Aoyama K."/>
            <person name="Kang Y."/>
            <person name="Saito S."/>
            <person name="Akiyama N."/>
            <person name="Yazawa K."/>
            <person name="Gonoi T."/>
            <person name="Mikami Y."/>
        </authorList>
    </citation>
    <scope>NUCLEOTIDE SEQUENCE [LARGE SCALE GENOMIC DNA]</scope>
    <source>
        <strain evidence="3">NBRC 107696</strain>
    </source>
</reference>
<feature type="region of interest" description="Disordered" evidence="1">
    <location>
        <begin position="575"/>
        <end position="599"/>
    </location>
</feature>